<name>A0A814EVG0_9BILA</name>
<accession>A0A814EVG0</accession>
<gene>
    <name evidence="1" type="ORF">GPM918_LOCUS12563</name>
    <name evidence="2" type="ORF">SRO942_LOCUS12563</name>
</gene>
<sequence length="87" mass="10410">MIIFTPEMPRRGTAKRKRIVERRRTTVTAVEFKYANGTTVHKIRRKVLKRKPPLRVYPYEQTPILRSNQTQDEILAKMRKENLTDEN</sequence>
<dbReference type="EMBL" id="CAJOBC010002766">
    <property type="protein sequence ID" value="CAF3750184.1"/>
    <property type="molecule type" value="Genomic_DNA"/>
</dbReference>
<evidence type="ECO:0000313" key="1">
    <source>
        <dbReference type="EMBL" id="CAF0977332.1"/>
    </source>
</evidence>
<organism evidence="1 3">
    <name type="scientific">Didymodactylos carnosus</name>
    <dbReference type="NCBI Taxonomy" id="1234261"/>
    <lineage>
        <taxon>Eukaryota</taxon>
        <taxon>Metazoa</taxon>
        <taxon>Spiralia</taxon>
        <taxon>Gnathifera</taxon>
        <taxon>Rotifera</taxon>
        <taxon>Eurotatoria</taxon>
        <taxon>Bdelloidea</taxon>
        <taxon>Philodinida</taxon>
        <taxon>Philodinidae</taxon>
        <taxon>Didymodactylos</taxon>
    </lineage>
</organism>
<proteinExistence type="predicted"/>
<evidence type="ECO:0000313" key="2">
    <source>
        <dbReference type="EMBL" id="CAF3750184.1"/>
    </source>
</evidence>
<dbReference type="AlphaFoldDB" id="A0A814EVG0"/>
<keyword evidence="3" id="KW-1185">Reference proteome</keyword>
<dbReference type="Proteomes" id="UP000681722">
    <property type="component" value="Unassembled WGS sequence"/>
</dbReference>
<evidence type="ECO:0000313" key="3">
    <source>
        <dbReference type="Proteomes" id="UP000663829"/>
    </source>
</evidence>
<protein>
    <submittedName>
        <fullName evidence="1">Uncharacterized protein</fullName>
    </submittedName>
</protein>
<reference evidence="1" key="1">
    <citation type="submission" date="2021-02" db="EMBL/GenBank/DDBJ databases">
        <authorList>
            <person name="Nowell W R."/>
        </authorList>
    </citation>
    <scope>NUCLEOTIDE SEQUENCE</scope>
</reference>
<comment type="caution">
    <text evidence="1">The sequence shown here is derived from an EMBL/GenBank/DDBJ whole genome shotgun (WGS) entry which is preliminary data.</text>
</comment>
<dbReference type="Proteomes" id="UP000663829">
    <property type="component" value="Unassembled WGS sequence"/>
</dbReference>
<dbReference type="EMBL" id="CAJNOQ010002766">
    <property type="protein sequence ID" value="CAF0977332.1"/>
    <property type="molecule type" value="Genomic_DNA"/>
</dbReference>